<keyword evidence="3" id="KW-0813">Transport</keyword>
<dbReference type="Gene3D" id="1.20.1600.10">
    <property type="entry name" value="Outer membrane efflux proteins (OEP)"/>
    <property type="match status" value="1"/>
</dbReference>
<dbReference type="STRING" id="331113.SNE_A11240"/>
<proteinExistence type="inferred from homology"/>
<reference evidence="8 9" key="2">
    <citation type="journal article" date="2011" name="Mol. Biol. Evol.">
        <title>Unity in variety--the pan-genome of the Chlamydiae.</title>
        <authorList>
            <person name="Collingro A."/>
            <person name="Tischler P."/>
            <person name="Weinmaier T."/>
            <person name="Penz T."/>
            <person name="Heinz E."/>
            <person name="Brunham R.C."/>
            <person name="Read T.D."/>
            <person name="Bavoil P.M."/>
            <person name="Sachse K."/>
            <person name="Kahane S."/>
            <person name="Friedman M.G."/>
            <person name="Rattei T."/>
            <person name="Myers G.S."/>
            <person name="Horn M."/>
        </authorList>
    </citation>
    <scope>NUCLEOTIDE SEQUENCE [LARGE SCALE GENOMIC DNA]</scope>
    <source>
        <strain evidence="9">ATCC VR-1471 / Z</strain>
    </source>
</reference>
<protein>
    <submittedName>
        <fullName evidence="8">Putative outer membrane factor (OMF) family efflux porin</fullName>
    </submittedName>
</protein>
<dbReference type="PANTHER" id="PTHR30026:SF20">
    <property type="entry name" value="OUTER MEMBRANE PROTEIN TOLC"/>
    <property type="match status" value="1"/>
</dbReference>
<keyword evidence="6" id="KW-0472">Membrane</keyword>
<evidence type="ECO:0000256" key="7">
    <source>
        <dbReference type="ARBA" id="ARBA00023237"/>
    </source>
</evidence>
<dbReference type="eggNOG" id="COG1538">
    <property type="taxonomic scope" value="Bacteria"/>
</dbReference>
<dbReference type="EMBL" id="FR872582">
    <property type="protein sequence ID" value="CCB89001.1"/>
    <property type="molecule type" value="Genomic_DNA"/>
</dbReference>
<dbReference type="GO" id="GO:0009279">
    <property type="term" value="C:cell outer membrane"/>
    <property type="evidence" value="ECO:0007669"/>
    <property type="project" value="UniProtKB-SubCell"/>
</dbReference>
<dbReference type="KEGG" id="sng:SNE_A11240"/>
<evidence type="ECO:0000256" key="5">
    <source>
        <dbReference type="ARBA" id="ARBA00022692"/>
    </source>
</evidence>
<keyword evidence="9" id="KW-1185">Reference proteome</keyword>
<dbReference type="SUPFAM" id="SSF56954">
    <property type="entry name" value="Outer membrane efflux proteins (OEP)"/>
    <property type="match status" value="1"/>
</dbReference>
<dbReference type="Pfam" id="PF02321">
    <property type="entry name" value="OEP"/>
    <property type="match status" value="2"/>
</dbReference>
<dbReference type="GO" id="GO:0015288">
    <property type="term" value="F:porin activity"/>
    <property type="evidence" value="ECO:0007669"/>
    <property type="project" value="TreeGrafter"/>
</dbReference>
<gene>
    <name evidence="8" type="ordered locus">SNE_A11240</name>
</gene>
<dbReference type="OrthoDB" id="5296315at2"/>
<accession>F8L882</accession>
<dbReference type="RefSeq" id="WP_013943468.1">
    <property type="nucleotide sequence ID" value="NC_015713.1"/>
</dbReference>
<dbReference type="Proteomes" id="UP000000496">
    <property type="component" value="Chromosome gsn.131"/>
</dbReference>
<name>F8L882_SIMNZ</name>
<reference key="1">
    <citation type="journal article" date="2011" name="Mol. Biol. Evol.">
        <title>Unity in variety -- the pan-genome of the Chlamydiae.</title>
        <authorList>
            <person name="Collingro A."/>
            <person name="Tischler P."/>
            <person name="Weinmaier T."/>
            <person name="Penz T."/>
            <person name="Heinz E."/>
            <person name="Brunham R.C."/>
            <person name="Read T.D."/>
            <person name="Bavoil P.M."/>
            <person name="Sachse K."/>
            <person name="Kahane S."/>
            <person name="Friedman M.G."/>
            <person name="Rattei T."/>
            <person name="Myers G.S.A."/>
            <person name="Horn M."/>
        </authorList>
    </citation>
    <scope>NUCLEOTIDE SEQUENCE</scope>
    <source>
        <strain>Z</strain>
    </source>
</reference>
<keyword evidence="7" id="KW-0998">Cell outer membrane</keyword>
<comment type="similarity">
    <text evidence="2">Belongs to the outer membrane factor (OMF) (TC 1.B.17) family.</text>
</comment>
<keyword evidence="4" id="KW-1134">Transmembrane beta strand</keyword>
<keyword evidence="5" id="KW-0812">Transmembrane</keyword>
<comment type="subcellular location">
    <subcellularLocation>
        <location evidence="1">Cell outer membrane</location>
    </subcellularLocation>
</comment>
<dbReference type="GO" id="GO:0015562">
    <property type="term" value="F:efflux transmembrane transporter activity"/>
    <property type="evidence" value="ECO:0007669"/>
    <property type="project" value="InterPro"/>
</dbReference>
<dbReference type="PIRSF" id="PIRSF001892">
    <property type="entry name" value="CyaE"/>
    <property type="match status" value="1"/>
</dbReference>
<evidence type="ECO:0000256" key="4">
    <source>
        <dbReference type="ARBA" id="ARBA00022452"/>
    </source>
</evidence>
<dbReference type="InterPro" id="IPR003423">
    <property type="entry name" value="OMP_efflux"/>
</dbReference>
<dbReference type="GO" id="GO:1990281">
    <property type="term" value="C:efflux pump complex"/>
    <property type="evidence" value="ECO:0007669"/>
    <property type="project" value="TreeGrafter"/>
</dbReference>
<evidence type="ECO:0000256" key="3">
    <source>
        <dbReference type="ARBA" id="ARBA00022448"/>
    </source>
</evidence>
<dbReference type="AlphaFoldDB" id="F8L882"/>
<organism evidence="8 9">
    <name type="scientific">Simkania negevensis (strain ATCC VR-1471 / DSM 27360 / Z)</name>
    <dbReference type="NCBI Taxonomy" id="331113"/>
    <lineage>
        <taxon>Bacteria</taxon>
        <taxon>Pseudomonadati</taxon>
        <taxon>Chlamydiota</taxon>
        <taxon>Chlamydiia</taxon>
        <taxon>Parachlamydiales</taxon>
        <taxon>Simkaniaceae</taxon>
        <taxon>Simkania</taxon>
    </lineage>
</organism>
<evidence type="ECO:0000256" key="6">
    <source>
        <dbReference type="ARBA" id="ARBA00023136"/>
    </source>
</evidence>
<sequence length="482" mass="54528">MLQILFVLLLLLFCQGCDIKGANDPYSYAPSSSHLVWNPPKKAKKRLPYDELNKDLDDYTEFSKEKPLTLAEIIDVALYHNPQTKISWANARISAAEYGQSLQNEFILAEIEGDYSRQRYAAFGSNQRGIIYETQYGAELQLTYLILDFGQTRTSSEAALQSLYNADWSHNSQIQVTIQTLMNDYYQYLYQKQLLFAAEQDVVNAKTSLDATQEKFQRGLADVSDMVQAKTSYLQRKLNVVTQKQNLHNAYTQLLNDMGLPSDKPIFFEDYPETIYTFELEDLDVLVLKANENRPDLMAAEAAVKSSQLNYKAARLQNFPTVSGEFDIGRQYYNNGVSDHYDFIASVSLNYPLFQGFFIENTIKQAKAELENSKASLEQVQLSIIQEVSNYRSDVGFARESLQYAEAYLESAEEDYKVNLAKYKVGTGTIVDLINAQTAVADARAKLATAQNSWYTSVANLAYATGILVPPSTQDGYEKAFH</sequence>
<dbReference type="InterPro" id="IPR051906">
    <property type="entry name" value="TolC-like"/>
</dbReference>
<evidence type="ECO:0000256" key="2">
    <source>
        <dbReference type="ARBA" id="ARBA00007613"/>
    </source>
</evidence>
<evidence type="ECO:0000256" key="1">
    <source>
        <dbReference type="ARBA" id="ARBA00004442"/>
    </source>
</evidence>
<evidence type="ECO:0000313" key="9">
    <source>
        <dbReference type="Proteomes" id="UP000000496"/>
    </source>
</evidence>
<dbReference type="InterPro" id="IPR028351">
    <property type="entry name" value="CyaE"/>
</dbReference>
<evidence type="ECO:0000313" key="8">
    <source>
        <dbReference type="EMBL" id="CCB89001.1"/>
    </source>
</evidence>
<dbReference type="PANTHER" id="PTHR30026">
    <property type="entry name" value="OUTER MEMBRANE PROTEIN TOLC"/>
    <property type="match status" value="1"/>
</dbReference>
<dbReference type="HOGENOM" id="CLU_012817_10_2_0"/>